<evidence type="ECO:0000313" key="1">
    <source>
        <dbReference type="EMBL" id="CAB0020095.1"/>
    </source>
</evidence>
<evidence type="ECO:0000313" key="2">
    <source>
        <dbReference type="Proteomes" id="UP000479000"/>
    </source>
</evidence>
<reference evidence="1 2" key="1">
    <citation type="submission" date="2020-02" db="EMBL/GenBank/DDBJ databases">
        <authorList>
            <person name="Ferguson B K."/>
        </authorList>
    </citation>
    <scope>NUCLEOTIDE SEQUENCE [LARGE SCALE GENOMIC DNA]</scope>
</reference>
<keyword evidence="2" id="KW-1185">Reference proteome</keyword>
<name>A0A6H5HSZ9_9HEMI</name>
<dbReference type="Proteomes" id="UP000479000">
    <property type="component" value="Unassembled WGS sequence"/>
</dbReference>
<dbReference type="EMBL" id="CADCXU010034958">
    <property type="protein sequence ID" value="CAB0020095.1"/>
    <property type="molecule type" value="Genomic_DNA"/>
</dbReference>
<gene>
    <name evidence="1" type="ORF">NTEN_LOCUS23705</name>
</gene>
<sequence>MVVRHPRRPQERAPPLVHRQAQTRNLRSTLDPLLPALSQETIQYRSRTSTRNPL</sequence>
<organism evidence="1 2">
    <name type="scientific">Nesidiocoris tenuis</name>
    <dbReference type="NCBI Taxonomy" id="355587"/>
    <lineage>
        <taxon>Eukaryota</taxon>
        <taxon>Metazoa</taxon>
        <taxon>Ecdysozoa</taxon>
        <taxon>Arthropoda</taxon>
        <taxon>Hexapoda</taxon>
        <taxon>Insecta</taxon>
        <taxon>Pterygota</taxon>
        <taxon>Neoptera</taxon>
        <taxon>Paraneoptera</taxon>
        <taxon>Hemiptera</taxon>
        <taxon>Heteroptera</taxon>
        <taxon>Panheteroptera</taxon>
        <taxon>Cimicomorpha</taxon>
        <taxon>Miridae</taxon>
        <taxon>Dicyphina</taxon>
        <taxon>Nesidiocoris</taxon>
    </lineage>
</organism>
<proteinExistence type="predicted"/>
<dbReference type="AlphaFoldDB" id="A0A6H5HSZ9"/>
<feature type="non-terminal residue" evidence="1">
    <location>
        <position position="54"/>
    </location>
</feature>
<accession>A0A6H5HSZ9</accession>
<protein>
    <submittedName>
        <fullName evidence="1">Uncharacterized protein</fullName>
    </submittedName>
</protein>